<evidence type="ECO:0000256" key="3">
    <source>
        <dbReference type="ARBA" id="ARBA00023125"/>
    </source>
</evidence>
<gene>
    <name evidence="7" type="ORF">K9W46_02430</name>
</gene>
<dbReference type="Pfam" id="PF01385">
    <property type="entry name" value="OrfB_IS605"/>
    <property type="match status" value="1"/>
</dbReference>
<sequence>MSRKVWRTEEIWVKESITLKQLAHQVKNLYNQANYIIKYQLRKSKYFTREFELMNILRYHPTYTALPGHTAQQTIKFLCLAWKGYFRSLEEWKKEPEKFNGKPRPPKYKKKDGLAIIYFTNSQVKIKEEKGEGKFFISFPKRVGLKIVTRLDPSTKVKFARLIPMGTKFKLEIVYEKEIEERKEERPAERVLALDLGVNNLVAGLTSIPGEKGFLINGRPIKAVNQWFNKRRAKLQSDYARQGLNTWERKMLALQLERMFKIADYFHKASRKIVDYCLEKNIDTIVIGYNSRWKQEVNMGKKNNQTFVFIPFQSLIDKITYKAEEKGIKVLPTEESYTSVCSFLDNEEIDFHLHYVGKRTHRGLFISSQGLRINADINSAGNIGRKVFPTLFSVESNYGIVWGAVVHPVCWKIS</sequence>
<evidence type="ECO:0000256" key="1">
    <source>
        <dbReference type="ARBA" id="ARBA00008761"/>
    </source>
</evidence>
<comment type="similarity">
    <text evidence="1">In the C-terminal section; belongs to the transposase 35 family.</text>
</comment>
<dbReference type="GO" id="GO:0006310">
    <property type="term" value="P:DNA recombination"/>
    <property type="evidence" value="ECO:0007669"/>
    <property type="project" value="UniProtKB-KW"/>
</dbReference>
<keyword evidence="4" id="KW-0233">DNA recombination</keyword>
<reference evidence="7" key="1">
    <citation type="journal article" date="2022" name="Nat. Microbiol.">
        <title>Unique mobile elements and scalable gene flow at the prokaryote-eukaryote boundary revealed by circularized Asgard archaea genomes.</title>
        <authorList>
            <person name="Wu F."/>
            <person name="Speth D.R."/>
            <person name="Philosof A."/>
            <person name="Cremiere A."/>
            <person name="Narayanan A."/>
            <person name="Barco R.A."/>
            <person name="Connon S.A."/>
            <person name="Amend J.P."/>
            <person name="Antoshechkin I.A."/>
            <person name="Orphan V.J."/>
        </authorList>
    </citation>
    <scope>NUCLEOTIDE SEQUENCE</scope>
    <source>
        <strain evidence="7">PR6</strain>
    </source>
</reference>
<dbReference type="GO" id="GO:0032196">
    <property type="term" value="P:transposition"/>
    <property type="evidence" value="ECO:0007669"/>
    <property type="project" value="UniProtKB-KW"/>
</dbReference>
<keyword evidence="2" id="KW-0815">Transposition</keyword>
<evidence type="ECO:0000259" key="6">
    <source>
        <dbReference type="Pfam" id="PF07282"/>
    </source>
</evidence>
<dbReference type="InterPro" id="IPR001959">
    <property type="entry name" value="Transposase"/>
</dbReference>
<dbReference type="GO" id="GO:0003677">
    <property type="term" value="F:DNA binding"/>
    <property type="evidence" value="ECO:0007669"/>
    <property type="project" value="UniProtKB-KW"/>
</dbReference>
<organism evidence="7">
    <name type="scientific">Candidatus Heimdallarchaeum endolithica</name>
    <dbReference type="NCBI Taxonomy" id="2876572"/>
    <lineage>
        <taxon>Archaea</taxon>
        <taxon>Promethearchaeati</taxon>
        <taxon>Candidatus Heimdallarchaeota</taxon>
        <taxon>Candidatus Heimdallarchaeia (ex Rinke et al. 2021) (nom. nud.)</taxon>
        <taxon>Candidatus Heimdallarchaeales</taxon>
        <taxon>Candidatus Heimdallarchaeaceae</taxon>
        <taxon>Candidatus Heimdallarchaeum</taxon>
    </lineage>
</organism>
<dbReference type="NCBIfam" id="TIGR01766">
    <property type="entry name" value="IS200/IS605 family accessory protein TnpB-like domain"/>
    <property type="match status" value="1"/>
</dbReference>
<name>A0A9Y1BSC0_9ARCH</name>
<evidence type="ECO:0000313" key="7">
    <source>
        <dbReference type="EMBL" id="UJG44046.1"/>
    </source>
</evidence>
<protein>
    <submittedName>
        <fullName evidence="7">Transposase</fullName>
    </submittedName>
</protein>
<dbReference type="Proteomes" id="UP001200513">
    <property type="component" value="Chromosome"/>
</dbReference>
<feature type="domain" description="Cas12f1-like TNB" evidence="6">
    <location>
        <begin position="312"/>
        <end position="383"/>
    </location>
</feature>
<dbReference type="InterPro" id="IPR010095">
    <property type="entry name" value="Cas12f1-like_TNB"/>
</dbReference>
<dbReference type="NCBIfam" id="NF040570">
    <property type="entry name" value="guided_TnpB"/>
    <property type="match status" value="1"/>
</dbReference>
<evidence type="ECO:0000256" key="4">
    <source>
        <dbReference type="ARBA" id="ARBA00023172"/>
    </source>
</evidence>
<dbReference type="EMBL" id="CP084167">
    <property type="protein sequence ID" value="UJG44046.1"/>
    <property type="molecule type" value="Genomic_DNA"/>
</dbReference>
<dbReference type="Pfam" id="PF07282">
    <property type="entry name" value="Cas12f1-like_TNB"/>
    <property type="match status" value="1"/>
</dbReference>
<accession>A0A9Y1BSC0</accession>
<evidence type="ECO:0000259" key="5">
    <source>
        <dbReference type="Pfam" id="PF01385"/>
    </source>
</evidence>
<feature type="domain" description="Probable transposase IS891/IS1136/IS1341" evidence="5">
    <location>
        <begin position="178"/>
        <end position="293"/>
    </location>
</feature>
<keyword evidence="3" id="KW-0238">DNA-binding</keyword>
<dbReference type="AlphaFoldDB" id="A0A9Y1BSC0"/>
<proteinExistence type="inferred from homology"/>
<evidence type="ECO:0000256" key="2">
    <source>
        <dbReference type="ARBA" id="ARBA00022578"/>
    </source>
</evidence>